<sequence>PPLRTYHPHPTMRYATPPTQPTRTPSPSPALHPNVVQHQTPSSNPPDEHMHPMNHHLTQPAAPPHNHPTSFPEGPPARPP</sequence>
<dbReference type="Proteomes" id="UP000269721">
    <property type="component" value="Unassembled WGS sequence"/>
</dbReference>
<feature type="compositionally biased region" description="Pro residues" evidence="1">
    <location>
        <begin position="18"/>
        <end position="30"/>
    </location>
</feature>
<keyword evidence="3" id="KW-1185">Reference proteome</keyword>
<evidence type="ECO:0000256" key="1">
    <source>
        <dbReference type="SAM" id="MobiDB-lite"/>
    </source>
</evidence>
<proteinExistence type="predicted"/>
<reference evidence="3" key="1">
    <citation type="journal article" date="2018" name="Nat. Microbiol.">
        <title>Leveraging single-cell genomics to expand the fungal tree of life.</title>
        <authorList>
            <person name="Ahrendt S.R."/>
            <person name="Quandt C.A."/>
            <person name="Ciobanu D."/>
            <person name="Clum A."/>
            <person name="Salamov A."/>
            <person name="Andreopoulos B."/>
            <person name="Cheng J.F."/>
            <person name="Woyke T."/>
            <person name="Pelin A."/>
            <person name="Henrissat B."/>
            <person name="Reynolds N.K."/>
            <person name="Benny G.L."/>
            <person name="Smith M.E."/>
            <person name="James T.Y."/>
            <person name="Grigoriev I.V."/>
        </authorList>
    </citation>
    <scope>NUCLEOTIDE SEQUENCE [LARGE SCALE GENOMIC DNA]</scope>
</reference>
<evidence type="ECO:0000313" key="3">
    <source>
        <dbReference type="Proteomes" id="UP000269721"/>
    </source>
</evidence>
<accession>A0A4P9VU00</accession>
<name>A0A4P9VU00_9FUNG</name>
<feature type="region of interest" description="Disordered" evidence="1">
    <location>
        <begin position="1"/>
        <end position="80"/>
    </location>
</feature>
<dbReference type="EMBL" id="ML001755">
    <property type="protein sequence ID" value="RKO83031.1"/>
    <property type="molecule type" value="Genomic_DNA"/>
</dbReference>
<dbReference type="AlphaFoldDB" id="A0A4P9VU00"/>
<organism evidence="2 3">
    <name type="scientific">Blyttiomyces helicus</name>
    <dbReference type="NCBI Taxonomy" id="388810"/>
    <lineage>
        <taxon>Eukaryota</taxon>
        <taxon>Fungi</taxon>
        <taxon>Fungi incertae sedis</taxon>
        <taxon>Chytridiomycota</taxon>
        <taxon>Chytridiomycota incertae sedis</taxon>
        <taxon>Chytridiomycetes</taxon>
        <taxon>Chytridiomycetes incertae sedis</taxon>
        <taxon>Blyttiomyces</taxon>
    </lineage>
</organism>
<protein>
    <submittedName>
        <fullName evidence="2">Uncharacterized protein</fullName>
    </submittedName>
</protein>
<evidence type="ECO:0000313" key="2">
    <source>
        <dbReference type="EMBL" id="RKO83031.1"/>
    </source>
</evidence>
<gene>
    <name evidence="2" type="ORF">BDK51DRAFT_21601</name>
</gene>
<feature type="non-terminal residue" evidence="2">
    <location>
        <position position="1"/>
    </location>
</feature>